<keyword evidence="3" id="KW-1185">Reference proteome</keyword>
<protein>
    <submittedName>
        <fullName evidence="2">Regulator</fullName>
    </submittedName>
</protein>
<dbReference type="AlphaFoldDB" id="A0A5J6GNG6"/>
<dbReference type="RefSeq" id="WP_055555301.1">
    <property type="nucleotide sequence ID" value="NZ_CP023699.1"/>
</dbReference>
<feature type="domain" description="NB-ARC" evidence="1">
    <location>
        <begin position="20"/>
        <end position="114"/>
    </location>
</feature>
<dbReference type="InterPro" id="IPR011990">
    <property type="entry name" value="TPR-like_helical_dom_sf"/>
</dbReference>
<dbReference type="SUPFAM" id="SSF48452">
    <property type="entry name" value="TPR-like"/>
    <property type="match status" value="2"/>
</dbReference>
<dbReference type="PANTHER" id="PTHR47691">
    <property type="entry name" value="REGULATOR-RELATED"/>
    <property type="match status" value="1"/>
</dbReference>
<dbReference type="Gene3D" id="3.40.50.300">
    <property type="entry name" value="P-loop containing nucleotide triphosphate hydrolases"/>
    <property type="match status" value="1"/>
</dbReference>
<evidence type="ECO:0000259" key="1">
    <source>
        <dbReference type="Pfam" id="PF00931"/>
    </source>
</evidence>
<evidence type="ECO:0000313" key="3">
    <source>
        <dbReference type="Proteomes" id="UP000325529"/>
    </source>
</evidence>
<dbReference type="OrthoDB" id="499349at2"/>
<dbReference type="KEGG" id="ska:CP970_41730"/>
<reference evidence="2 3" key="1">
    <citation type="submission" date="2017-09" db="EMBL/GenBank/DDBJ databases">
        <authorList>
            <person name="Lee N."/>
            <person name="Cho B.-K."/>
        </authorList>
    </citation>
    <scope>NUCLEOTIDE SEQUENCE [LARGE SCALE GENOMIC DNA]</scope>
    <source>
        <strain evidence="2 3">ATCC 12853</strain>
    </source>
</reference>
<dbReference type="SUPFAM" id="SSF52540">
    <property type="entry name" value="P-loop containing nucleoside triphosphate hydrolases"/>
    <property type="match status" value="1"/>
</dbReference>
<dbReference type="Gene3D" id="1.25.40.10">
    <property type="entry name" value="Tetratricopeptide repeat domain"/>
    <property type="match status" value="1"/>
</dbReference>
<dbReference type="PRINTS" id="PR00364">
    <property type="entry name" value="DISEASERSIST"/>
</dbReference>
<organism evidence="2 3">
    <name type="scientific">Streptomyces kanamyceticus</name>
    <dbReference type="NCBI Taxonomy" id="1967"/>
    <lineage>
        <taxon>Bacteria</taxon>
        <taxon>Bacillati</taxon>
        <taxon>Actinomycetota</taxon>
        <taxon>Actinomycetes</taxon>
        <taxon>Kitasatosporales</taxon>
        <taxon>Streptomycetaceae</taxon>
        <taxon>Streptomyces</taxon>
    </lineage>
</organism>
<name>A0A5J6GNG6_STRKN</name>
<dbReference type="Proteomes" id="UP000325529">
    <property type="component" value="Chromosome"/>
</dbReference>
<dbReference type="GO" id="GO:0043531">
    <property type="term" value="F:ADP binding"/>
    <property type="evidence" value="ECO:0007669"/>
    <property type="project" value="InterPro"/>
</dbReference>
<accession>A0A5J6GNG6</accession>
<dbReference type="EMBL" id="CP023699">
    <property type="protein sequence ID" value="QEU96603.1"/>
    <property type="molecule type" value="Genomic_DNA"/>
</dbReference>
<dbReference type="PANTHER" id="PTHR47691:SF3">
    <property type="entry name" value="HTH-TYPE TRANSCRIPTIONAL REGULATOR RV0890C-RELATED"/>
    <property type="match status" value="1"/>
</dbReference>
<gene>
    <name evidence="2" type="ORF">CP970_41730</name>
</gene>
<sequence>MEGKVPEEKTSFVGREADLRRLSESLAAHRLVTLTGMGGVGKTRLAVRGALRAGAGYRDGVCWADLSPLMDDHLLTATVCDAVGLADHTPRMPVDALRSWLRGKQLLLVLDSCEHLTDQCRGLIGELLSAAPGLTVLATSRQPLLLSAERVLDVEPLPVGPAAYRQPGDGPTGIESDALRLFTDRAARFVPRQTLESPDWAADAAEVCERLEGIPLALELAGGQLRHRSVRSLADGLGSRLVELTGTPRVRPPRHQSLRTTIGWSHELCTPGERLLWARLSVLRGPFDLGIAQAVGVGGPLTSRGVTWALTGLVRQSVVGRDGPRYHMLDTLKEYGRMWLAELGEEELLADRHAECFLNLARRADAEWLGPRQTHWYRRVSEAHPDLCAALHRLLDRAPADGLELVSRVAFFWSCCGHLHEARTYLERGLALHHDPGPVHTRAQLALGVAALLQGQHETAERLGEICAREAARDGDGQGVLAAGYLRGITYLLTGRPLVARTLVLRALEEVPGEDFASASRLRCRLVDVFALTALGAFDEAMESARELRAACERIDEHWTRSYLDYQLSLIALFQDRPREAADHARAMLLGKQRIGDSFGIAVGLDLLAAASAAQGRAEQAALLSGTGHAYWRSVGHPQRGTPELAPLRARTEQLARAGIGSKAYARALRLGESDTGTGLALALGDDSQGLPDDEG</sequence>
<dbReference type="InterPro" id="IPR002182">
    <property type="entry name" value="NB-ARC"/>
</dbReference>
<dbReference type="Pfam" id="PF00931">
    <property type="entry name" value="NB-ARC"/>
    <property type="match status" value="1"/>
</dbReference>
<proteinExistence type="predicted"/>
<dbReference type="InterPro" id="IPR027417">
    <property type="entry name" value="P-loop_NTPase"/>
</dbReference>
<evidence type="ECO:0000313" key="2">
    <source>
        <dbReference type="EMBL" id="QEU96603.1"/>
    </source>
</evidence>